<organism evidence="2 3">
    <name type="scientific">Tritrichomonas musculus</name>
    <dbReference type="NCBI Taxonomy" id="1915356"/>
    <lineage>
        <taxon>Eukaryota</taxon>
        <taxon>Metamonada</taxon>
        <taxon>Parabasalia</taxon>
        <taxon>Tritrichomonadida</taxon>
        <taxon>Tritrichomonadidae</taxon>
        <taxon>Tritrichomonas</taxon>
    </lineage>
</organism>
<reference evidence="2 3" key="1">
    <citation type="submission" date="2024-04" db="EMBL/GenBank/DDBJ databases">
        <title>Tritrichomonas musculus Genome.</title>
        <authorList>
            <person name="Alves-Ferreira E."/>
            <person name="Grigg M."/>
            <person name="Lorenzi H."/>
            <person name="Galac M."/>
        </authorList>
    </citation>
    <scope>NUCLEOTIDE SEQUENCE [LARGE SCALE GENOMIC DNA]</scope>
    <source>
        <strain evidence="2 3">EAF2021</strain>
    </source>
</reference>
<accession>A0ABR2L9A9</accession>
<protein>
    <submittedName>
        <fullName evidence="2">Uncharacterized protein</fullName>
    </submittedName>
</protein>
<dbReference type="EMBL" id="JAPFFF010000001">
    <property type="protein sequence ID" value="KAK8899923.1"/>
    <property type="molecule type" value="Genomic_DNA"/>
</dbReference>
<comment type="caution">
    <text evidence="2">The sequence shown here is derived from an EMBL/GenBank/DDBJ whole genome shotgun (WGS) entry which is preliminary data.</text>
</comment>
<keyword evidence="3" id="KW-1185">Reference proteome</keyword>
<evidence type="ECO:0000313" key="2">
    <source>
        <dbReference type="EMBL" id="KAK8899923.1"/>
    </source>
</evidence>
<sequence length="70" mass="7985">METEVQKQLRPVFDTTIDVVTFCLKSPMDYVVEKQHVFYASKGLQYESQTKEESSSASSDDDFVAKKSLN</sequence>
<proteinExistence type="predicted"/>
<feature type="region of interest" description="Disordered" evidence="1">
    <location>
        <begin position="48"/>
        <end position="70"/>
    </location>
</feature>
<evidence type="ECO:0000256" key="1">
    <source>
        <dbReference type="SAM" id="MobiDB-lite"/>
    </source>
</evidence>
<gene>
    <name evidence="2" type="ORF">M9Y10_002246</name>
</gene>
<name>A0ABR2L9A9_9EUKA</name>
<evidence type="ECO:0000313" key="3">
    <source>
        <dbReference type="Proteomes" id="UP001470230"/>
    </source>
</evidence>
<dbReference type="Proteomes" id="UP001470230">
    <property type="component" value="Unassembled WGS sequence"/>
</dbReference>